<dbReference type="GO" id="GO:0015074">
    <property type="term" value="P:DNA integration"/>
    <property type="evidence" value="ECO:0007669"/>
    <property type="project" value="InterPro"/>
</dbReference>
<dbReference type="KEGG" id="tum:CBW65_14655"/>
<evidence type="ECO:0000259" key="2">
    <source>
        <dbReference type="PROSITE" id="PS51898"/>
    </source>
</evidence>
<dbReference type="InterPro" id="IPR002104">
    <property type="entry name" value="Integrase_catalytic"/>
</dbReference>
<dbReference type="RefSeq" id="WP_087457465.1">
    <property type="nucleotide sequence ID" value="NZ_CP021434.1"/>
</dbReference>
<evidence type="ECO:0000313" key="3">
    <source>
        <dbReference type="EMBL" id="ARU62100.1"/>
    </source>
</evidence>
<dbReference type="AlphaFoldDB" id="A0A1Y0IP94"/>
<keyword evidence="4" id="KW-1185">Reference proteome</keyword>
<dbReference type="InterPro" id="IPR050090">
    <property type="entry name" value="Tyrosine_recombinase_XerCD"/>
</dbReference>
<dbReference type="GO" id="GO:0003677">
    <property type="term" value="F:DNA binding"/>
    <property type="evidence" value="ECO:0007669"/>
    <property type="project" value="InterPro"/>
</dbReference>
<dbReference type="PANTHER" id="PTHR30349:SF82">
    <property type="entry name" value="INTEGRASE_RECOMBINASE YOEC-RELATED"/>
    <property type="match status" value="1"/>
</dbReference>
<dbReference type="InterPro" id="IPR011010">
    <property type="entry name" value="DNA_brk_join_enz"/>
</dbReference>
<dbReference type="InterPro" id="IPR013762">
    <property type="entry name" value="Integrase-like_cat_sf"/>
</dbReference>
<feature type="domain" description="Tyr recombinase" evidence="2">
    <location>
        <begin position="2"/>
        <end position="177"/>
    </location>
</feature>
<dbReference type="Proteomes" id="UP000195437">
    <property type="component" value="Chromosome"/>
</dbReference>
<organism evidence="3 4">
    <name type="scientific">Tumebacillus avium</name>
    <dbReference type="NCBI Taxonomy" id="1903704"/>
    <lineage>
        <taxon>Bacteria</taxon>
        <taxon>Bacillati</taxon>
        <taxon>Bacillota</taxon>
        <taxon>Bacilli</taxon>
        <taxon>Bacillales</taxon>
        <taxon>Alicyclobacillaceae</taxon>
        <taxon>Tumebacillus</taxon>
    </lineage>
</organism>
<dbReference type="PROSITE" id="PS51898">
    <property type="entry name" value="TYR_RECOMBINASE"/>
    <property type="match status" value="1"/>
</dbReference>
<name>A0A1Y0IP94_9BACL</name>
<dbReference type="Pfam" id="PF00589">
    <property type="entry name" value="Phage_integrase"/>
    <property type="match status" value="1"/>
</dbReference>
<evidence type="ECO:0000256" key="1">
    <source>
        <dbReference type="ARBA" id="ARBA00023172"/>
    </source>
</evidence>
<sequence length="180" mass="21059">MEFVQPIRDKKQIDEMKKVLRKQSLRDWFLFVLGINTGLRVSDELTLKVKHVRNQTHITIKESKTDKDKRFKINGTLRECIDEYIEGMDDEAWLFPSRKGDKPISRVQAYRILNAAAEKVGVEEIGTHTMRKTFGYHHYKQNKDVAMLQKLFNHSAPSVTLRYIGIEQDEMDASIEDFSL</sequence>
<evidence type="ECO:0000313" key="4">
    <source>
        <dbReference type="Proteomes" id="UP000195437"/>
    </source>
</evidence>
<dbReference type="CDD" id="cd01192">
    <property type="entry name" value="INT_C_like_3"/>
    <property type="match status" value="1"/>
</dbReference>
<keyword evidence="1" id="KW-0233">DNA recombination</keyword>
<dbReference type="PANTHER" id="PTHR30349">
    <property type="entry name" value="PHAGE INTEGRASE-RELATED"/>
    <property type="match status" value="1"/>
</dbReference>
<reference evidence="4" key="1">
    <citation type="submission" date="2017-05" db="EMBL/GenBank/DDBJ databases">
        <authorList>
            <person name="Sung H."/>
        </authorList>
    </citation>
    <scope>NUCLEOTIDE SEQUENCE [LARGE SCALE GENOMIC DNA]</scope>
    <source>
        <strain evidence="4">AR23208</strain>
    </source>
</reference>
<dbReference type="Gene3D" id="1.10.443.10">
    <property type="entry name" value="Intergrase catalytic core"/>
    <property type="match status" value="1"/>
</dbReference>
<dbReference type="SUPFAM" id="SSF56349">
    <property type="entry name" value="DNA breaking-rejoining enzymes"/>
    <property type="match status" value="1"/>
</dbReference>
<accession>A0A1Y0IP94</accession>
<dbReference type="GO" id="GO:0006310">
    <property type="term" value="P:DNA recombination"/>
    <property type="evidence" value="ECO:0007669"/>
    <property type="project" value="UniProtKB-KW"/>
</dbReference>
<gene>
    <name evidence="3" type="ORF">CBW65_14655</name>
</gene>
<proteinExistence type="predicted"/>
<dbReference type="OrthoDB" id="9788852at2"/>
<dbReference type="EMBL" id="CP021434">
    <property type="protein sequence ID" value="ARU62100.1"/>
    <property type="molecule type" value="Genomic_DNA"/>
</dbReference>
<protein>
    <submittedName>
        <fullName evidence="3">Site-specific integrase</fullName>
    </submittedName>
</protein>